<keyword evidence="2" id="KW-1185">Reference proteome</keyword>
<dbReference type="EMBL" id="CM044704">
    <property type="protein sequence ID" value="KAI5669012.1"/>
    <property type="molecule type" value="Genomic_DNA"/>
</dbReference>
<name>A0ACC0B8S9_CATRO</name>
<sequence>MIRWFNSSNTNHNFFPWNPFKRPISNTIFRPNSISLIALIRSMLKGSNTRREVTYAILSSWSEVGTTIVDSTVSISSLIMSSVVTTFMISHILSPVVLPSTHD</sequence>
<reference evidence="2" key="1">
    <citation type="journal article" date="2023" name="Nat. Plants">
        <title>Single-cell RNA sequencing provides a high-resolution roadmap for understanding the multicellular compartmentation of specialized metabolism.</title>
        <authorList>
            <person name="Sun S."/>
            <person name="Shen X."/>
            <person name="Li Y."/>
            <person name="Li Y."/>
            <person name="Wang S."/>
            <person name="Li R."/>
            <person name="Zhang H."/>
            <person name="Shen G."/>
            <person name="Guo B."/>
            <person name="Wei J."/>
            <person name="Xu J."/>
            <person name="St-Pierre B."/>
            <person name="Chen S."/>
            <person name="Sun C."/>
        </authorList>
    </citation>
    <scope>NUCLEOTIDE SEQUENCE [LARGE SCALE GENOMIC DNA]</scope>
</reference>
<accession>A0ACC0B8S9</accession>
<evidence type="ECO:0000313" key="1">
    <source>
        <dbReference type="EMBL" id="KAI5669012.1"/>
    </source>
</evidence>
<gene>
    <name evidence="1" type="ORF">M9H77_18865</name>
</gene>
<protein>
    <submittedName>
        <fullName evidence="1">Uncharacterized protein</fullName>
    </submittedName>
</protein>
<dbReference type="Proteomes" id="UP001060085">
    <property type="component" value="Linkage Group LG04"/>
</dbReference>
<evidence type="ECO:0000313" key="2">
    <source>
        <dbReference type="Proteomes" id="UP001060085"/>
    </source>
</evidence>
<organism evidence="1 2">
    <name type="scientific">Catharanthus roseus</name>
    <name type="common">Madagascar periwinkle</name>
    <name type="synonym">Vinca rosea</name>
    <dbReference type="NCBI Taxonomy" id="4058"/>
    <lineage>
        <taxon>Eukaryota</taxon>
        <taxon>Viridiplantae</taxon>
        <taxon>Streptophyta</taxon>
        <taxon>Embryophyta</taxon>
        <taxon>Tracheophyta</taxon>
        <taxon>Spermatophyta</taxon>
        <taxon>Magnoliopsida</taxon>
        <taxon>eudicotyledons</taxon>
        <taxon>Gunneridae</taxon>
        <taxon>Pentapetalae</taxon>
        <taxon>asterids</taxon>
        <taxon>lamiids</taxon>
        <taxon>Gentianales</taxon>
        <taxon>Apocynaceae</taxon>
        <taxon>Rauvolfioideae</taxon>
        <taxon>Vinceae</taxon>
        <taxon>Catharanthinae</taxon>
        <taxon>Catharanthus</taxon>
    </lineage>
</organism>
<comment type="caution">
    <text evidence="1">The sequence shown here is derived from an EMBL/GenBank/DDBJ whole genome shotgun (WGS) entry which is preliminary data.</text>
</comment>
<proteinExistence type="predicted"/>